<evidence type="ECO:0000259" key="1">
    <source>
        <dbReference type="Pfam" id="PF04149"/>
    </source>
</evidence>
<dbReference type="EMBL" id="CP020563">
    <property type="protein sequence ID" value="ARF73528.1"/>
    <property type="molecule type" value="Genomic_DNA"/>
</dbReference>
<protein>
    <submittedName>
        <fullName evidence="2">DUF397 domain-containing protein</fullName>
    </submittedName>
</protein>
<name>A0ABC8BUM4_9ACTN</name>
<proteinExistence type="predicted"/>
<dbReference type="Pfam" id="PF04149">
    <property type="entry name" value="DUF397"/>
    <property type="match status" value="1"/>
</dbReference>
<gene>
    <name evidence="2" type="ORF">B7C62_15585</name>
</gene>
<evidence type="ECO:0000313" key="2">
    <source>
        <dbReference type="EMBL" id="ARF73528.1"/>
    </source>
</evidence>
<dbReference type="RefSeq" id="WP_084747316.1">
    <property type="nucleotide sequence ID" value="NZ_CP020563.1"/>
</dbReference>
<dbReference type="KEGG" id="kab:B7C62_15585"/>
<feature type="domain" description="DUF397" evidence="1">
    <location>
        <begin position="9"/>
        <end position="64"/>
    </location>
</feature>
<keyword evidence="3" id="KW-1185">Reference proteome</keyword>
<organism evidence="2 3">
    <name type="scientific">Kitasatospora albolonga</name>
    <dbReference type="NCBI Taxonomy" id="68173"/>
    <lineage>
        <taxon>Bacteria</taxon>
        <taxon>Bacillati</taxon>
        <taxon>Actinomycetota</taxon>
        <taxon>Actinomycetes</taxon>
        <taxon>Kitasatosporales</taxon>
        <taxon>Streptomycetaceae</taxon>
        <taxon>Kitasatospora</taxon>
    </lineage>
</organism>
<accession>A0ABC8BUM4</accession>
<evidence type="ECO:0000313" key="3">
    <source>
        <dbReference type="Proteomes" id="UP000192251"/>
    </source>
</evidence>
<dbReference type="Proteomes" id="UP000192251">
    <property type="component" value="Chromosome"/>
</dbReference>
<reference evidence="2 3" key="1">
    <citation type="submission" date="2017-04" db="EMBL/GenBank/DDBJ databases">
        <title>The complete genome sequence of Streptomyces albolongus YIM 101047, the producer of novel bafilomycins and novel odoriferous sesquiterpenoids.</title>
        <authorList>
            <person name="Yin M."/>
            <person name="Jiang Y."/>
        </authorList>
    </citation>
    <scope>NUCLEOTIDE SEQUENCE [LARGE SCALE GENOMIC DNA]</scope>
    <source>
        <strain evidence="2 3">YIM 101047</strain>
    </source>
</reference>
<dbReference type="InterPro" id="IPR007278">
    <property type="entry name" value="DUF397"/>
</dbReference>
<dbReference type="AlphaFoldDB" id="A0ABC8BUM4"/>
<sequence length="67" mass="6882">MSSAPGPVEWVKSTYSAGEGQCVEWAPAYAAATGKVLVRDSKNPVGPHLALSPESFTGLVTLAKAHG</sequence>